<keyword evidence="6" id="KW-1185">Reference proteome</keyword>
<comment type="caution">
    <text evidence="5">The sequence shown here is derived from an EMBL/GenBank/DDBJ whole genome shotgun (WGS) entry which is preliminary data.</text>
</comment>
<dbReference type="PROSITE" id="PS51000">
    <property type="entry name" value="HTH_DEOR_2"/>
    <property type="match status" value="1"/>
</dbReference>
<gene>
    <name evidence="5" type="ORF">FHR36_002626</name>
</gene>
<dbReference type="InterPro" id="IPR001034">
    <property type="entry name" value="DeoR_HTH"/>
</dbReference>
<reference evidence="5 6" key="1">
    <citation type="submission" date="2022-06" db="EMBL/GenBank/DDBJ databases">
        <title>Sequencing the genomes of 1000 actinobacteria strains.</title>
        <authorList>
            <person name="Klenk H.-P."/>
        </authorList>
    </citation>
    <scope>NUCLEOTIDE SEQUENCE [LARGE SCALE GENOMIC DNA]</scope>
    <source>
        <strain evidence="5 6">DSM 41656</strain>
    </source>
</reference>
<dbReference type="PANTHER" id="PTHR30146">
    <property type="entry name" value="LACI-RELATED TRANSCRIPTIONAL REPRESSOR"/>
    <property type="match status" value="1"/>
</dbReference>
<protein>
    <submittedName>
        <fullName evidence="5">DNA-binding LacI/PurR family transcriptional regulator</fullName>
    </submittedName>
</protein>
<evidence type="ECO:0000313" key="5">
    <source>
        <dbReference type="EMBL" id="MCP2309502.1"/>
    </source>
</evidence>
<dbReference type="InterPro" id="IPR028082">
    <property type="entry name" value="Peripla_BP_I"/>
</dbReference>
<dbReference type="PANTHER" id="PTHR30146:SF155">
    <property type="entry name" value="ALANINE RACEMASE"/>
    <property type="match status" value="1"/>
</dbReference>
<proteinExistence type="predicted"/>
<keyword evidence="2 5" id="KW-0238">DNA-binding</keyword>
<dbReference type="InterPro" id="IPR046335">
    <property type="entry name" value="LacI/GalR-like_sensor"/>
</dbReference>
<dbReference type="SUPFAM" id="SSF53822">
    <property type="entry name" value="Periplasmic binding protein-like I"/>
    <property type="match status" value="1"/>
</dbReference>
<name>A0ABT1IWJ4_9ACTN</name>
<dbReference type="Proteomes" id="UP001206483">
    <property type="component" value="Unassembled WGS sequence"/>
</dbReference>
<dbReference type="Pfam" id="PF08220">
    <property type="entry name" value="HTH_DeoR"/>
    <property type="match status" value="1"/>
</dbReference>
<evidence type="ECO:0000256" key="3">
    <source>
        <dbReference type="ARBA" id="ARBA00023163"/>
    </source>
</evidence>
<accession>A0ABT1IWJ4</accession>
<dbReference type="Pfam" id="PF13377">
    <property type="entry name" value="Peripla_BP_3"/>
    <property type="match status" value="1"/>
</dbReference>
<evidence type="ECO:0000259" key="4">
    <source>
        <dbReference type="PROSITE" id="PS51000"/>
    </source>
</evidence>
<organism evidence="5 6">
    <name type="scientific">Kitasatospora paracochleata</name>
    <dbReference type="NCBI Taxonomy" id="58354"/>
    <lineage>
        <taxon>Bacteria</taxon>
        <taxon>Bacillati</taxon>
        <taxon>Actinomycetota</taxon>
        <taxon>Actinomycetes</taxon>
        <taxon>Kitasatosporales</taxon>
        <taxon>Streptomycetaceae</taxon>
        <taxon>Kitasatospora</taxon>
    </lineage>
</organism>
<dbReference type="EMBL" id="JAMZDX010000002">
    <property type="protein sequence ID" value="MCP2309502.1"/>
    <property type="molecule type" value="Genomic_DNA"/>
</dbReference>
<evidence type="ECO:0000313" key="6">
    <source>
        <dbReference type="Proteomes" id="UP001206483"/>
    </source>
</evidence>
<feature type="domain" description="HTH deoR-type" evidence="4">
    <location>
        <begin position="5"/>
        <end position="60"/>
    </location>
</feature>
<dbReference type="GO" id="GO:0003677">
    <property type="term" value="F:DNA binding"/>
    <property type="evidence" value="ECO:0007669"/>
    <property type="project" value="UniProtKB-KW"/>
</dbReference>
<dbReference type="SUPFAM" id="SSF46785">
    <property type="entry name" value="Winged helix' DNA-binding domain"/>
    <property type="match status" value="1"/>
</dbReference>
<dbReference type="CDD" id="cd06267">
    <property type="entry name" value="PBP1_LacI_sugar_binding-like"/>
    <property type="match status" value="1"/>
</dbReference>
<keyword evidence="3" id="KW-0804">Transcription</keyword>
<dbReference type="Gene3D" id="3.40.50.2300">
    <property type="match status" value="2"/>
</dbReference>
<keyword evidence="1" id="KW-0805">Transcription regulation</keyword>
<dbReference type="SMART" id="SM00420">
    <property type="entry name" value="HTH_DEOR"/>
    <property type="match status" value="1"/>
</dbReference>
<dbReference type="RefSeq" id="WP_253796574.1">
    <property type="nucleotide sequence ID" value="NZ_BAAAUB010000006.1"/>
</dbReference>
<sequence>MAIPSSERRTRIIEAVRDLGTVRVVDLAGRLGIPAVTVRRDVAALAAAGRLHRSHGAVTAAATQTESARLPVLGMLVPTVGSYFDEVIAGARAAARGARLVLGIASYDARDDRAQTDHLLASRVDGLLLSPNWRPGACEGYEWLDTLPVPAVLIERRPTPGGPGAGLDAVGSDHRHGVLLALRHLASLGHRSVLLAARDDTCTAHRIRAGYQDAVRRLGLDPRPVVDVRDPATPEAAAAGIETLADRIAEAVAGGVTAALVHNDREAIQLPMLLRARGLRVPDDLALISYDDVFAALAAPPLTAVAPPRHAVGTTAMDLLLRRVGGEESLPAHRIDLLPRLMVRGSCGKPTGRVAPTPVPESA</sequence>
<evidence type="ECO:0000256" key="1">
    <source>
        <dbReference type="ARBA" id="ARBA00023015"/>
    </source>
</evidence>
<evidence type="ECO:0000256" key="2">
    <source>
        <dbReference type="ARBA" id="ARBA00023125"/>
    </source>
</evidence>
<dbReference type="InterPro" id="IPR036390">
    <property type="entry name" value="WH_DNA-bd_sf"/>
</dbReference>